<dbReference type="SUPFAM" id="SSF57247">
    <property type="entry name" value="Bowman-Birk inhibitor, BBI"/>
    <property type="match status" value="1"/>
</dbReference>
<dbReference type="GO" id="GO:0004867">
    <property type="term" value="F:serine-type endopeptidase inhibitor activity"/>
    <property type="evidence" value="ECO:0007669"/>
    <property type="project" value="UniProtKB-KW"/>
</dbReference>
<gene>
    <name evidence="7" type="ORF">PanWU01x14_269160</name>
</gene>
<comment type="caution">
    <text evidence="7">The sequence shown here is derived from an EMBL/GenBank/DDBJ whole genome shotgun (WGS) entry which is preliminary data.</text>
</comment>
<dbReference type="Gene3D" id="2.10.69.10">
    <property type="entry name" value="Cysteine Protease (Bromelain) Inhibitor, subunit H"/>
    <property type="match status" value="1"/>
</dbReference>
<evidence type="ECO:0000313" key="8">
    <source>
        <dbReference type="Proteomes" id="UP000237105"/>
    </source>
</evidence>
<proteinExistence type="inferred from homology"/>
<feature type="chain" id="PRO_5015114594" evidence="5">
    <location>
        <begin position="25"/>
        <end position="122"/>
    </location>
</feature>
<dbReference type="AlphaFoldDB" id="A0A2P5B5L8"/>
<reference evidence="8" key="1">
    <citation type="submission" date="2016-06" db="EMBL/GenBank/DDBJ databases">
        <title>Parallel loss of symbiosis genes in relatives of nitrogen-fixing non-legume Parasponia.</title>
        <authorList>
            <person name="Van Velzen R."/>
            <person name="Holmer R."/>
            <person name="Bu F."/>
            <person name="Rutten L."/>
            <person name="Van Zeijl A."/>
            <person name="Liu W."/>
            <person name="Santuari L."/>
            <person name="Cao Q."/>
            <person name="Sharma T."/>
            <person name="Shen D."/>
            <person name="Roswanjaya Y."/>
            <person name="Wardhani T."/>
            <person name="Kalhor M.S."/>
            <person name="Jansen J."/>
            <person name="Van den Hoogen J."/>
            <person name="Gungor B."/>
            <person name="Hartog M."/>
            <person name="Hontelez J."/>
            <person name="Verver J."/>
            <person name="Yang W.-C."/>
            <person name="Schijlen E."/>
            <person name="Repin R."/>
            <person name="Schilthuizen M."/>
            <person name="Schranz E."/>
            <person name="Heidstra R."/>
            <person name="Miyata K."/>
            <person name="Fedorova E."/>
            <person name="Kohlen W."/>
            <person name="Bisseling T."/>
            <person name="Smit S."/>
            <person name="Geurts R."/>
        </authorList>
    </citation>
    <scope>NUCLEOTIDE SEQUENCE [LARGE SCALE GENOMIC DNA]</scope>
    <source>
        <strain evidence="8">cv. WU1-14</strain>
    </source>
</reference>
<feature type="signal peptide" evidence="5">
    <location>
        <begin position="1"/>
        <end position="24"/>
    </location>
</feature>
<keyword evidence="2" id="KW-0646">Protease inhibitor</keyword>
<comment type="similarity">
    <text evidence="1">Belongs to the Bowman-Birk serine protease inhibitor family.</text>
</comment>
<keyword evidence="5" id="KW-0732">Signal</keyword>
<dbReference type="Proteomes" id="UP000237105">
    <property type="component" value="Unassembled WGS sequence"/>
</dbReference>
<dbReference type="InterPro" id="IPR000877">
    <property type="entry name" value="Prot_inh_BBI"/>
</dbReference>
<evidence type="ECO:0000313" key="7">
    <source>
        <dbReference type="EMBL" id="PON44081.1"/>
    </source>
</evidence>
<feature type="domain" description="Bowman-Birk serine protease inhibitors family" evidence="6">
    <location>
        <begin position="52"/>
        <end position="106"/>
    </location>
</feature>
<evidence type="ECO:0000256" key="5">
    <source>
        <dbReference type="SAM" id="SignalP"/>
    </source>
</evidence>
<keyword evidence="4" id="KW-1015">Disulfide bond</keyword>
<dbReference type="InterPro" id="IPR035995">
    <property type="entry name" value="Bowman-Birk_prot_inh"/>
</dbReference>
<dbReference type="EMBL" id="JXTB01000358">
    <property type="protein sequence ID" value="PON44081.1"/>
    <property type="molecule type" value="Genomic_DNA"/>
</dbReference>
<keyword evidence="3" id="KW-0722">Serine protease inhibitor</keyword>
<accession>A0A2P5B5L8</accession>
<evidence type="ECO:0000256" key="4">
    <source>
        <dbReference type="ARBA" id="ARBA00023157"/>
    </source>
</evidence>
<keyword evidence="8" id="KW-1185">Reference proteome</keyword>
<name>A0A2P5B5L8_PARAD</name>
<evidence type="ECO:0000256" key="2">
    <source>
        <dbReference type="ARBA" id="ARBA00022690"/>
    </source>
</evidence>
<sequence>MAFNKVSVLKVALVGLLVVATTDARLDLMKVLESKDKPYLLQSEPKCQWFPCCDNCECTKESGKTECVCNDFRIGTCYPCENGICTKSFPPYCICFDKFETCPLKCTLGAGIISSKNEPRAI</sequence>
<evidence type="ECO:0000256" key="1">
    <source>
        <dbReference type="ARBA" id="ARBA00008506"/>
    </source>
</evidence>
<evidence type="ECO:0000256" key="3">
    <source>
        <dbReference type="ARBA" id="ARBA00022900"/>
    </source>
</evidence>
<organism evidence="7 8">
    <name type="scientific">Parasponia andersonii</name>
    <name type="common">Sponia andersonii</name>
    <dbReference type="NCBI Taxonomy" id="3476"/>
    <lineage>
        <taxon>Eukaryota</taxon>
        <taxon>Viridiplantae</taxon>
        <taxon>Streptophyta</taxon>
        <taxon>Embryophyta</taxon>
        <taxon>Tracheophyta</taxon>
        <taxon>Spermatophyta</taxon>
        <taxon>Magnoliopsida</taxon>
        <taxon>eudicotyledons</taxon>
        <taxon>Gunneridae</taxon>
        <taxon>Pentapetalae</taxon>
        <taxon>rosids</taxon>
        <taxon>fabids</taxon>
        <taxon>Rosales</taxon>
        <taxon>Cannabaceae</taxon>
        <taxon>Parasponia</taxon>
    </lineage>
</organism>
<dbReference type="GO" id="GO:0005576">
    <property type="term" value="C:extracellular region"/>
    <property type="evidence" value="ECO:0007669"/>
    <property type="project" value="InterPro"/>
</dbReference>
<protein>
    <submittedName>
        <fullName evidence="7">Proteinase inhibitor I12, Bowman-Birk</fullName>
    </submittedName>
</protein>
<dbReference type="SMART" id="SM00269">
    <property type="entry name" value="BowB"/>
    <property type="match status" value="1"/>
</dbReference>
<evidence type="ECO:0000259" key="6">
    <source>
        <dbReference type="SMART" id="SM00269"/>
    </source>
</evidence>